<dbReference type="KEGG" id="rci:RCIX1913"/>
<dbReference type="PATRIC" id="fig|351160.9.peg.1195"/>
<reference evidence="1 2" key="1">
    <citation type="journal article" date="2006" name="Science">
        <title>Genome of rice cluster I archaea -- the key methane producers in the rice rhizosphere.</title>
        <authorList>
            <person name="Erkel C."/>
            <person name="Kube M."/>
            <person name="Reinhardt R."/>
            <person name="Liesack W."/>
        </authorList>
    </citation>
    <scope>NUCLEOTIDE SEQUENCE [LARGE SCALE GENOMIC DNA]</scope>
    <source>
        <strain evidence="2">DSM 22066 / NBRC 105507 / MRE50</strain>
    </source>
</reference>
<dbReference type="AlphaFoldDB" id="Q0W3G1"/>
<evidence type="ECO:0008006" key="3">
    <source>
        <dbReference type="Google" id="ProtNLM"/>
    </source>
</evidence>
<dbReference type="Proteomes" id="UP000000663">
    <property type="component" value="Chromosome"/>
</dbReference>
<name>Q0W3G1_METAR</name>
<dbReference type="STRING" id="351160.RCIX1913"/>
<dbReference type="EMBL" id="AM114193">
    <property type="protein sequence ID" value="CAJ37082.1"/>
    <property type="molecule type" value="Genomic_DNA"/>
</dbReference>
<proteinExistence type="predicted"/>
<keyword evidence="2" id="KW-1185">Reference proteome</keyword>
<gene>
    <name evidence="1" type="ORF">RCIX1913</name>
</gene>
<dbReference type="InterPro" id="IPR002829">
    <property type="entry name" value="DUF116"/>
</dbReference>
<evidence type="ECO:0000313" key="1">
    <source>
        <dbReference type="EMBL" id="CAJ37082.1"/>
    </source>
</evidence>
<organism evidence="1 2">
    <name type="scientific">Methanocella arvoryzae (strain DSM 22066 / NBRC 105507 / MRE50)</name>
    <dbReference type="NCBI Taxonomy" id="351160"/>
    <lineage>
        <taxon>Archaea</taxon>
        <taxon>Methanobacteriati</taxon>
        <taxon>Methanobacteriota</taxon>
        <taxon>Stenosarchaea group</taxon>
        <taxon>Methanomicrobia</taxon>
        <taxon>Methanocellales</taxon>
        <taxon>Methanocellaceae</taxon>
        <taxon>Methanocella</taxon>
    </lineage>
</organism>
<protein>
    <recommendedName>
        <fullName evidence="3">DUF116 domain-containing protein</fullName>
    </recommendedName>
</protein>
<evidence type="ECO:0000313" key="2">
    <source>
        <dbReference type="Proteomes" id="UP000000663"/>
    </source>
</evidence>
<sequence length="402" mass="45361">MRMEVVTYSLRNGQFNSNQYYQDAAAFTDEVLKEAKVLLPIVGRFQEYVQNESIEAIRSAEEYTFELLMLGTLWRIYADDAQDISSGWTGIMAYLSRLRQRNQTLKPVADGIRGVLATIFLAPTDRAWSPKASLKHLDQLLQWMEATGDHVQEVRRLHNWSEYWETLSAGQVSGDIEAAIAFARWFEERSLKSLGKYTPNVEQFLQEKHREHRWKEDVVFSARRRVEYHLNMVGAEIMNRSFRADFQQTKHKAVILPACMRYHSKPKCQARSNGLSCECTGCEPKCRVNMLMKLGQKHGFSVHLVPHESSVFSGDAGKQLIGEGVGIVGIACVSNLVSGGWKAKGLGLPPQCVLLDHCGCRKHWHEQGIPTDINFGRLYQIIGITDEKAAENAEKAQGAAAA</sequence>
<dbReference type="Pfam" id="PF01976">
    <property type="entry name" value="DUF116"/>
    <property type="match status" value="1"/>
</dbReference>
<dbReference type="PANTHER" id="PTHR43801:SF1">
    <property type="entry name" value="POLYPRENYL SYNTHETASE"/>
    <property type="match status" value="1"/>
</dbReference>
<accession>Q0W3G1</accession>
<dbReference type="PANTHER" id="PTHR43801">
    <property type="entry name" value="NUCLEOTIDE-BINDING PROTEIN-RELATED"/>
    <property type="match status" value="1"/>
</dbReference>
<dbReference type="eggNOG" id="arCOG02078">
    <property type="taxonomic scope" value="Archaea"/>
</dbReference>